<dbReference type="AlphaFoldDB" id="A3P9D0"/>
<dbReference type="Gene3D" id="1.10.10.10">
    <property type="entry name" value="Winged helix-like DNA-binding domain superfamily/Winged helix DNA-binding domain"/>
    <property type="match status" value="1"/>
</dbReference>
<dbReference type="Gene3D" id="3.40.190.10">
    <property type="entry name" value="Periplasmic binding protein-like II"/>
    <property type="match status" value="2"/>
</dbReference>
<dbReference type="CDD" id="cd08417">
    <property type="entry name" value="PBP2_Nitroaromatics_like"/>
    <property type="match status" value="1"/>
</dbReference>
<feature type="domain" description="HTH lysR-type" evidence="5">
    <location>
        <begin position="26"/>
        <end position="83"/>
    </location>
</feature>
<dbReference type="GO" id="GO:0003677">
    <property type="term" value="F:DNA binding"/>
    <property type="evidence" value="ECO:0007669"/>
    <property type="project" value="UniProtKB-KW"/>
</dbReference>
<dbReference type="Proteomes" id="UP000006738">
    <property type="component" value="Chromosome II"/>
</dbReference>
<sequence length="333" mass="37675">MANTERRLFGGQFRKGNGAIMNLRSIDLNLLVILDALLAERQVTRAGQRIGLTQPAVSNALGRLRYVFKDEILMRTPLGMELTPRAKALACPIRQILQQIEELFVPENQFDSFTSDRRFTLRMSDLTELLLLPPLLRNIRGTAPHIRMNVMHLNADKTVEALDSGRLDMAVCAGLDHPDAISSQVLFQDRLVCVLSRRHPDANRPLTLERFAALDFLNVSINPVDSSLIDTMLADMRFTRRIAFNVPHWLVVPSMLDALPLAVIMSERHALSLGDSRLAIRELPLDLEPVTWTLYWHRRYDNSVAHEWLRNCITDVVDAIQPRGVFEEASAVG</sequence>
<protein>
    <submittedName>
        <fullName evidence="6">Transcriptional regulator, LysR family</fullName>
    </submittedName>
</protein>
<evidence type="ECO:0000256" key="2">
    <source>
        <dbReference type="ARBA" id="ARBA00023015"/>
    </source>
</evidence>
<dbReference type="PROSITE" id="PS50931">
    <property type="entry name" value="HTH_LYSR"/>
    <property type="match status" value="1"/>
</dbReference>
<dbReference type="InterPro" id="IPR037402">
    <property type="entry name" value="YidZ_PBP2"/>
</dbReference>
<accession>A3P9D0</accession>
<dbReference type="GO" id="GO:0003700">
    <property type="term" value="F:DNA-binding transcription factor activity"/>
    <property type="evidence" value="ECO:0007669"/>
    <property type="project" value="InterPro"/>
</dbReference>
<dbReference type="Pfam" id="PF03466">
    <property type="entry name" value="LysR_substrate"/>
    <property type="match status" value="1"/>
</dbReference>
<evidence type="ECO:0000313" key="6">
    <source>
        <dbReference type="EMBL" id="ABN92991.1"/>
    </source>
</evidence>
<dbReference type="PANTHER" id="PTHR30118">
    <property type="entry name" value="HTH-TYPE TRANSCRIPTIONAL REGULATOR LEUO-RELATED"/>
    <property type="match status" value="1"/>
</dbReference>
<dbReference type="InterPro" id="IPR050389">
    <property type="entry name" value="LysR-type_TF"/>
</dbReference>
<organism evidence="6 7">
    <name type="scientific">Burkholderia pseudomallei (strain 1106a)</name>
    <dbReference type="NCBI Taxonomy" id="357348"/>
    <lineage>
        <taxon>Bacteria</taxon>
        <taxon>Pseudomonadati</taxon>
        <taxon>Pseudomonadota</taxon>
        <taxon>Betaproteobacteria</taxon>
        <taxon>Burkholderiales</taxon>
        <taxon>Burkholderiaceae</taxon>
        <taxon>Burkholderia</taxon>
        <taxon>pseudomallei group</taxon>
    </lineage>
</organism>
<dbReference type="InterPro" id="IPR036390">
    <property type="entry name" value="WH_DNA-bd_sf"/>
</dbReference>
<evidence type="ECO:0000313" key="7">
    <source>
        <dbReference type="Proteomes" id="UP000006738"/>
    </source>
</evidence>
<dbReference type="PANTHER" id="PTHR30118:SF15">
    <property type="entry name" value="TRANSCRIPTIONAL REGULATORY PROTEIN"/>
    <property type="match status" value="1"/>
</dbReference>
<dbReference type="Pfam" id="PF00126">
    <property type="entry name" value="HTH_1"/>
    <property type="match status" value="1"/>
</dbReference>
<dbReference type="EMBL" id="CP000573">
    <property type="protein sequence ID" value="ABN92991.1"/>
    <property type="molecule type" value="Genomic_DNA"/>
</dbReference>
<evidence type="ECO:0000256" key="4">
    <source>
        <dbReference type="ARBA" id="ARBA00023163"/>
    </source>
</evidence>
<keyword evidence="2" id="KW-0805">Transcription regulation</keyword>
<name>A3P9D0_BURP0</name>
<dbReference type="SUPFAM" id="SSF46785">
    <property type="entry name" value="Winged helix' DNA-binding domain"/>
    <property type="match status" value="1"/>
</dbReference>
<proteinExistence type="inferred from homology"/>
<reference evidence="7" key="1">
    <citation type="submission" date="2007-02" db="EMBL/GenBank/DDBJ databases">
        <authorList>
            <person name="DeShazer D."/>
            <person name="Woods D.E."/>
            <person name="Nierman W.C."/>
        </authorList>
    </citation>
    <scope>NUCLEOTIDE SEQUENCE [LARGE SCALE GENOMIC DNA]</scope>
    <source>
        <strain evidence="7">1106a</strain>
    </source>
</reference>
<dbReference type="InterPro" id="IPR000847">
    <property type="entry name" value="LysR_HTH_N"/>
</dbReference>
<comment type="similarity">
    <text evidence="1">Belongs to the LysR transcriptional regulatory family.</text>
</comment>
<keyword evidence="3" id="KW-0238">DNA-binding</keyword>
<dbReference type="InterPro" id="IPR036388">
    <property type="entry name" value="WH-like_DNA-bd_sf"/>
</dbReference>
<keyword evidence="4" id="KW-0804">Transcription</keyword>
<evidence type="ECO:0000259" key="5">
    <source>
        <dbReference type="PROSITE" id="PS50931"/>
    </source>
</evidence>
<dbReference type="HOGENOM" id="CLU_039613_39_0_4"/>
<evidence type="ECO:0000256" key="1">
    <source>
        <dbReference type="ARBA" id="ARBA00009437"/>
    </source>
</evidence>
<dbReference type="KEGG" id="bpl:BURPS1106A_A2911"/>
<dbReference type="InterPro" id="IPR005119">
    <property type="entry name" value="LysR_subst-bd"/>
</dbReference>
<dbReference type="SUPFAM" id="SSF53850">
    <property type="entry name" value="Periplasmic binding protein-like II"/>
    <property type="match status" value="1"/>
</dbReference>
<gene>
    <name evidence="6" type="ordered locus">BURPS1106A_A2911</name>
</gene>
<evidence type="ECO:0000256" key="3">
    <source>
        <dbReference type="ARBA" id="ARBA00023125"/>
    </source>
</evidence>